<dbReference type="Proteomes" id="UP000552883">
    <property type="component" value="Unassembled WGS sequence"/>
</dbReference>
<evidence type="ECO:0000313" key="2">
    <source>
        <dbReference type="EMBL" id="MBB5617191.1"/>
    </source>
</evidence>
<sequence length="126" mass="13979">MTWEHLEPLLLQTIATVGIVLAAVLPAVISTRRSAKRAESAAVQAKKEITNGHSEHVRDQLDRQHAEAMKATDELRSTFEKRADRLASDMSGIRRDVGRLADAQAEQGKAIHTLQLQQLRDHPPTT</sequence>
<keyword evidence="1" id="KW-0472">Membrane</keyword>
<proteinExistence type="predicted"/>
<dbReference type="RefSeq" id="WP_153982569.1">
    <property type="nucleotide sequence ID" value="NZ_BAAANZ010000009.1"/>
</dbReference>
<evidence type="ECO:0000313" key="3">
    <source>
        <dbReference type="Proteomes" id="UP000552883"/>
    </source>
</evidence>
<comment type="caution">
    <text evidence="2">The sequence shown here is derived from an EMBL/GenBank/DDBJ whole genome shotgun (WGS) entry which is preliminary data.</text>
</comment>
<accession>A0A840X4M5</accession>
<reference evidence="2 3" key="1">
    <citation type="submission" date="2020-08" db="EMBL/GenBank/DDBJ databases">
        <title>Sequencing the genomes of 1000 actinobacteria strains.</title>
        <authorList>
            <person name="Klenk H.-P."/>
        </authorList>
    </citation>
    <scope>NUCLEOTIDE SEQUENCE [LARGE SCALE GENOMIC DNA]</scope>
    <source>
        <strain evidence="2 3">DSM 23889</strain>
    </source>
</reference>
<feature type="transmembrane region" description="Helical" evidence="1">
    <location>
        <begin position="6"/>
        <end position="29"/>
    </location>
</feature>
<organism evidence="2 3">
    <name type="scientific">Microcella frigidaquae</name>
    <dbReference type="NCBI Taxonomy" id="424758"/>
    <lineage>
        <taxon>Bacteria</taxon>
        <taxon>Bacillati</taxon>
        <taxon>Actinomycetota</taxon>
        <taxon>Actinomycetes</taxon>
        <taxon>Micrococcales</taxon>
        <taxon>Microbacteriaceae</taxon>
        <taxon>Microcella</taxon>
    </lineage>
</organism>
<keyword evidence="1" id="KW-1133">Transmembrane helix</keyword>
<evidence type="ECO:0000256" key="1">
    <source>
        <dbReference type="SAM" id="Phobius"/>
    </source>
</evidence>
<gene>
    <name evidence="2" type="ORF">BJ959_000687</name>
</gene>
<keyword evidence="1" id="KW-0812">Transmembrane</keyword>
<keyword evidence="3" id="KW-1185">Reference proteome</keyword>
<protein>
    <submittedName>
        <fullName evidence="2">Conjugal transfer/entry exclusion protein</fullName>
    </submittedName>
</protein>
<dbReference type="EMBL" id="JACHBS010000001">
    <property type="protein sequence ID" value="MBB5617191.1"/>
    <property type="molecule type" value="Genomic_DNA"/>
</dbReference>
<dbReference type="AlphaFoldDB" id="A0A840X4M5"/>
<name>A0A840X4M5_9MICO</name>